<reference evidence="16" key="3">
    <citation type="journal article" date="2016" name="Genome Announc.">
        <title>Revised genome sequence of the purple photosynthetic bacterium Blastochloris viridis.</title>
        <authorList>
            <person name="Liu L.N."/>
            <person name="Faulkner M."/>
            <person name="Liu X."/>
            <person name="Huang F."/>
            <person name="Darby A.C."/>
            <person name="Hall N."/>
        </authorList>
    </citation>
    <scope>NUCLEOTIDE SEQUENCE [LARGE SCALE GENOMIC DNA]</scope>
    <source>
        <strain evidence="16">ATCC 19567 / DSM 133 / F</strain>
    </source>
</reference>
<dbReference type="PIRSF" id="PIRSF000350">
    <property type="entry name" value="Mercury_reductase_MerA"/>
    <property type="match status" value="1"/>
</dbReference>
<dbReference type="PRINTS" id="PR00368">
    <property type="entry name" value="FADPNR"/>
</dbReference>
<dbReference type="STRING" id="1079.BVIR_2984"/>
<comment type="similarity">
    <text evidence="1 10">Belongs to the class-I pyridine nucleotide-disulfide oxidoreductase family.</text>
</comment>
<keyword evidence="4" id="KW-0521">NADP</keyword>
<reference evidence="14" key="1">
    <citation type="journal article" date="2015" name="Genome Announc.">
        <title>Complete Genome Sequence of the Bacteriochlorophyll b-Producing Photosynthetic Bacterium Blastochloris viridis.</title>
        <authorList>
            <person name="Tsukatani Y."/>
            <person name="Hirose Y."/>
            <person name="Harada J."/>
            <person name="Misawa N."/>
            <person name="Mori K."/>
            <person name="Inoue K."/>
            <person name="Tamiaki H."/>
        </authorList>
    </citation>
    <scope>NUCLEOTIDE SEQUENCE [LARGE SCALE GENOMIC DNA]</scope>
    <source>
        <strain evidence="14">DSM 133</strain>
    </source>
</reference>
<dbReference type="AlphaFoldDB" id="A0A0H5BFZ6"/>
<dbReference type="InterPro" id="IPR016156">
    <property type="entry name" value="FAD/NAD-linked_Rdtase_dimer_sf"/>
</dbReference>
<evidence type="ECO:0000256" key="11">
    <source>
        <dbReference type="SAM" id="Phobius"/>
    </source>
</evidence>
<keyword evidence="5 10" id="KW-0560">Oxidoreductase</keyword>
<dbReference type="RefSeq" id="WP_055038290.1">
    <property type="nucleotide sequence ID" value="NZ_AP014854.2"/>
</dbReference>
<feature type="transmembrane region" description="Helical" evidence="11">
    <location>
        <begin position="402"/>
        <end position="424"/>
    </location>
</feature>
<feature type="disulfide bond" description="Redox-active" evidence="9">
    <location>
        <begin position="44"/>
        <end position="49"/>
    </location>
</feature>
<dbReference type="OrthoDB" id="9761158at2"/>
<keyword evidence="16" id="KW-1185">Reference proteome</keyword>
<sequence length="474" mass="49195">MAQPLTPDLCVIGAGAGGLTVAAAAAALGVPVVVIERHRMGGDCLNTGCVPSKALLAAAKRAHAIRTASAFGIAAAEPAVDFAAVMAQVRGVQAAIAPNDSAERFTALGVTVIRAEGRFVAPDRVVAGDAEIAARRFVIATGSVPAIPDIAGLAETPFLTTDTVWDVAALPRHLAIVGAGPVGCELAQAFRRLGARVTVLDGGRPLAGEDPECSAAVAAALAHEGVELRTGIRIAGVRRDGDGVAIDLDDGAQRHGVIASHLLIAAGRRPAVDSLGLAQAGIASSSRGIAVDRGLRTTNRRVYAIGDVGGGAMFTHLAGHQGTLVIRNALFRLPVSFDPDLIPRVTFTDPELAHIGLGEAAARARCRDVRVVRWPVRDNDRAQTEHDTAGFIKVVTTPRGRILGVSIVGAGAGEIIATWSFALARRSNIRAFTSFVLPYPTVSEIGRRVALAFFAPRLTSPLVKRLIGLLRWLG</sequence>
<evidence type="ECO:0000259" key="12">
    <source>
        <dbReference type="Pfam" id="PF02852"/>
    </source>
</evidence>
<dbReference type="Pfam" id="PF02852">
    <property type="entry name" value="Pyr_redox_dim"/>
    <property type="match status" value="1"/>
</dbReference>
<dbReference type="InterPro" id="IPR023753">
    <property type="entry name" value="FAD/NAD-binding_dom"/>
</dbReference>
<dbReference type="FunFam" id="3.30.390.30:FF:000001">
    <property type="entry name" value="Dihydrolipoyl dehydrogenase"/>
    <property type="match status" value="1"/>
</dbReference>
<dbReference type="Pfam" id="PF07992">
    <property type="entry name" value="Pyr_redox_2"/>
    <property type="match status" value="1"/>
</dbReference>
<keyword evidence="7 10" id="KW-0676">Redox-active center</keyword>
<feature type="binding site" evidence="8">
    <location>
        <position position="267"/>
    </location>
    <ligand>
        <name>NAD(+)</name>
        <dbReference type="ChEBI" id="CHEBI:57540"/>
    </ligand>
</feature>
<proteinExistence type="inferred from homology"/>
<dbReference type="PANTHER" id="PTHR43014">
    <property type="entry name" value="MERCURIC REDUCTASE"/>
    <property type="match status" value="1"/>
</dbReference>
<keyword evidence="2 10" id="KW-0285">Flavoprotein</keyword>
<dbReference type="EC" id="1.16.1.1" evidence="15"/>
<protein>
    <submittedName>
        <fullName evidence="14">Mercuric ion reductase</fullName>
    </submittedName>
    <submittedName>
        <fullName evidence="15">Mercuric reductase</fullName>
        <ecNumber evidence="15">1.16.1.1</ecNumber>
    </submittedName>
</protein>
<feature type="binding site" evidence="8">
    <location>
        <position position="307"/>
    </location>
    <ligand>
        <name>FAD</name>
        <dbReference type="ChEBI" id="CHEBI:57692"/>
    </ligand>
</feature>
<evidence type="ECO:0000256" key="3">
    <source>
        <dbReference type="ARBA" id="ARBA00022827"/>
    </source>
</evidence>
<dbReference type="SUPFAM" id="SSF51905">
    <property type="entry name" value="FAD/NAD(P)-binding domain"/>
    <property type="match status" value="1"/>
</dbReference>
<dbReference type="Proteomes" id="UP000065734">
    <property type="component" value="Chromosome I"/>
</dbReference>
<accession>A0A0H5BFZ6</accession>
<dbReference type="InterPro" id="IPR004099">
    <property type="entry name" value="Pyr_nucl-diS_OxRdtase_dimer"/>
</dbReference>
<feature type="binding site" evidence="8">
    <location>
        <begin position="178"/>
        <end position="185"/>
    </location>
    <ligand>
        <name>NAD(+)</name>
        <dbReference type="ChEBI" id="CHEBI:57540"/>
    </ligand>
</feature>
<keyword evidence="8" id="KW-0520">NAD</keyword>
<keyword evidence="8" id="KW-0547">Nucleotide-binding</keyword>
<evidence type="ECO:0000259" key="13">
    <source>
        <dbReference type="Pfam" id="PF07992"/>
    </source>
</evidence>
<keyword evidence="11" id="KW-0472">Membrane</keyword>
<keyword evidence="11" id="KW-0812">Transmembrane</keyword>
<dbReference type="GO" id="GO:0050660">
    <property type="term" value="F:flavin adenine dinucleotide binding"/>
    <property type="evidence" value="ECO:0007669"/>
    <property type="project" value="TreeGrafter"/>
</dbReference>
<dbReference type="Gene3D" id="3.30.390.30">
    <property type="match status" value="1"/>
</dbReference>
<dbReference type="GO" id="GO:0003955">
    <property type="term" value="F:NAD(P)H dehydrogenase (quinone) activity"/>
    <property type="evidence" value="ECO:0007669"/>
    <property type="project" value="TreeGrafter"/>
</dbReference>
<dbReference type="PANTHER" id="PTHR43014:SF2">
    <property type="entry name" value="MERCURIC REDUCTASE"/>
    <property type="match status" value="1"/>
</dbReference>
<feature type="domain" description="FAD/NAD(P)-binding" evidence="13">
    <location>
        <begin position="8"/>
        <end position="322"/>
    </location>
</feature>
<organism evidence="15 16">
    <name type="scientific">Blastochloris viridis</name>
    <name type="common">Rhodopseudomonas viridis</name>
    <dbReference type="NCBI Taxonomy" id="1079"/>
    <lineage>
        <taxon>Bacteria</taxon>
        <taxon>Pseudomonadati</taxon>
        <taxon>Pseudomonadota</taxon>
        <taxon>Alphaproteobacteria</taxon>
        <taxon>Hyphomicrobiales</taxon>
        <taxon>Blastochloridaceae</taxon>
        <taxon>Blastochloris</taxon>
    </lineage>
</organism>
<evidence type="ECO:0000256" key="9">
    <source>
        <dbReference type="PIRSR" id="PIRSR000350-4"/>
    </source>
</evidence>
<evidence type="ECO:0000313" key="15">
    <source>
        <dbReference type="EMBL" id="CUU43408.1"/>
    </source>
</evidence>
<dbReference type="InterPro" id="IPR036188">
    <property type="entry name" value="FAD/NAD-bd_sf"/>
</dbReference>
<evidence type="ECO:0000256" key="4">
    <source>
        <dbReference type="ARBA" id="ARBA00022857"/>
    </source>
</evidence>
<reference evidence="15" key="2">
    <citation type="submission" date="2015-11" db="EMBL/GenBank/DDBJ databases">
        <authorList>
            <person name="Zhang Y."/>
            <person name="Guo Z."/>
        </authorList>
    </citation>
    <scope>NUCLEOTIDE SEQUENCE</scope>
    <source>
        <strain evidence="15">1</strain>
    </source>
</reference>
<name>A0A0H5BFZ6_BLAVI</name>
<feature type="binding site" evidence="8">
    <location>
        <begin position="141"/>
        <end position="143"/>
    </location>
    <ligand>
        <name>FAD</name>
        <dbReference type="ChEBI" id="CHEBI:57692"/>
    </ligand>
</feature>
<dbReference type="GO" id="GO:0016152">
    <property type="term" value="F:mercury (II) reductase (NADP+) activity"/>
    <property type="evidence" value="ECO:0007669"/>
    <property type="project" value="UniProtKB-EC"/>
</dbReference>
<keyword evidence="11" id="KW-1133">Transmembrane helix</keyword>
<evidence type="ECO:0000256" key="1">
    <source>
        <dbReference type="ARBA" id="ARBA00007532"/>
    </source>
</evidence>
<dbReference type="GO" id="GO:0016668">
    <property type="term" value="F:oxidoreductase activity, acting on a sulfur group of donors, NAD(P) as acceptor"/>
    <property type="evidence" value="ECO:0007669"/>
    <property type="project" value="InterPro"/>
</dbReference>
<evidence type="ECO:0000256" key="5">
    <source>
        <dbReference type="ARBA" id="ARBA00023002"/>
    </source>
</evidence>
<dbReference type="InterPro" id="IPR012999">
    <property type="entry name" value="Pyr_OxRdtase_I_AS"/>
</dbReference>
<evidence type="ECO:0000256" key="8">
    <source>
        <dbReference type="PIRSR" id="PIRSR000350-3"/>
    </source>
</evidence>
<keyword evidence="6" id="KW-1015">Disulfide bond</keyword>
<dbReference type="PRINTS" id="PR00411">
    <property type="entry name" value="PNDRDTASEI"/>
</dbReference>
<evidence type="ECO:0000313" key="16">
    <source>
        <dbReference type="Proteomes" id="UP000065734"/>
    </source>
</evidence>
<dbReference type="SUPFAM" id="SSF55424">
    <property type="entry name" value="FAD/NAD-linked reductases, dimerisation (C-terminal) domain"/>
    <property type="match status" value="1"/>
</dbReference>
<evidence type="ECO:0000256" key="7">
    <source>
        <dbReference type="ARBA" id="ARBA00023284"/>
    </source>
</evidence>
<dbReference type="PATRIC" id="fig|1079.6.peg.3137"/>
<comment type="cofactor">
    <cofactor evidence="8">
        <name>FAD</name>
        <dbReference type="ChEBI" id="CHEBI:57692"/>
    </cofactor>
    <text evidence="8">Binds 1 FAD per subunit.</text>
</comment>
<dbReference type="EMBL" id="LN907867">
    <property type="protein sequence ID" value="CUU43408.1"/>
    <property type="molecule type" value="Genomic_DNA"/>
</dbReference>
<dbReference type="PROSITE" id="PS00076">
    <property type="entry name" value="PYRIDINE_REDOX_1"/>
    <property type="match status" value="1"/>
</dbReference>
<dbReference type="KEGG" id="bvr:BVIR_2984"/>
<evidence type="ECO:0000256" key="10">
    <source>
        <dbReference type="RuleBase" id="RU003691"/>
    </source>
</evidence>
<evidence type="ECO:0000256" key="6">
    <source>
        <dbReference type="ARBA" id="ARBA00023157"/>
    </source>
</evidence>
<evidence type="ECO:0000313" key="14">
    <source>
        <dbReference type="EMBL" id="BAR99286.1"/>
    </source>
</evidence>
<dbReference type="Gene3D" id="3.50.50.60">
    <property type="entry name" value="FAD/NAD(P)-binding domain"/>
    <property type="match status" value="2"/>
</dbReference>
<dbReference type="EMBL" id="AP014854">
    <property type="protein sequence ID" value="BAR99286.1"/>
    <property type="molecule type" value="Genomic_DNA"/>
</dbReference>
<dbReference type="InterPro" id="IPR001100">
    <property type="entry name" value="Pyr_nuc-diS_OxRdtase"/>
</dbReference>
<feature type="binding site" evidence="8">
    <location>
        <begin position="313"/>
        <end position="316"/>
    </location>
    <ligand>
        <name>FAD</name>
        <dbReference type="ChEBI" id="CHEBI:57692"/>
    </ligand>
</feature>
<feature type="binding site" evidence="8">
    <location>
        <position position="117"/>
    </location>
    <ligand>
        <name>FAD</name>
        <dbReference type="ChEBI" id="CHEBI:57692"/>
    </ligand>
</feature>
<evidence type="ECO:0000256" key="2">
    <source>
        <dbReference type="ARBA" id="ARBA00022630"/>
    </source>
</evidence>
<gene>
    <name evidence="15" type="primary">merA</name>
    <name evidence="14" type="ORF">BV133_1693</name>
    <name evidence="15" type="ORF">BVIRIDIS_24280</name>
</gene>
<keyword evidence="3 8" id="KW-0274">FAD</keyword>
<feature type="binding site" evidence="8">
    <location>
        <position position="53"/>
    </location>
    <ligand>
        <name>FAD</name>
        <dbReference type="ChEBI" id="CHEBI:57692"/>
    </ligand>
</feature>
<feature type="domain" description="Pyridine nucleotide-disulphide oxidoreductase dimerisation" evidence="12">
    <location>
        <begin position="342"/>
        <end position="445"/>
    </location>
</feature>